<sequence length="83" mass="9391">MADNWYPIIKGNCTRCKQCIEKCPIQNMTLVNNQITINNGFECPDGCEDCKDICEYSAVSYYDGTDESIMNAFGGECHCHNHK</sequence>
<keyword evidence="1" id="KW-0479">Metal-binding</keyword>
<gene>
    <name evidence="5" type="ordered locus">Sterm_4084</name>
</gene>
<reference evidence="5 6" key="2">
    <citation type="journal article" date="2010" name="Stand. Genomic Sci.">
        <title>Complete genome sequence of Sebaldella termitidis type strain (NCTC 11300).</title>
        <authorList>
            <person name="Harmon-Smith M."/>
            <person name="Celia L."/>
            <person name="Chertkov O."/>
            <person name="Lapidus A."/>
            <person name="Copeland A."/>
            <person name="Glavina Del Rio T."/>
            <person name="Nolan M."/>
            <person name="Lucas S."/>
            <person name="Tice H."/>
            <person name="Cheng J.F."/>
            <person name="Han C."/>
            <person name="Detter J.C."/>
            <person name="Bruce D."/>
            <person name="Goodwin L."/>
            <person name="Pitluck S."/>
            <person name="Pati A."/>
            <person name="Liolios K."/>
            <person name="Ivanova N."/>
            <person name="Mavromatis K."/>
            <person name="Mikhailova N."/>
            <person name="Chen A."/>
            <person name="Palaniappan K."/>
            <person name="Land M."/>
            <person name="Hauser L."/>
            <person name="Chang Y.J."/>
            <person name="Jeffries C.D."/>
            <person name="Brettin T."/>
            <person name="Goker M."/>
            <person name="Beck B."/>
            <person name="Bristow J."/>
            <person name="Eisen J.A."/>
            <person name="Markowitz V."/>
            <person name="Hugenholtz P."/>
            <person name="Kyrpides N.C."/>
            <person name="Klenk H.P."/>
            <person name="Chen F."/>
        </authorList>
    </citation>
    <scope>NUCLEOTIDE SEQUENCE [LARGE SCALE GENOMIC DNA]</scope>
    <source>
        <strain evidence="6">ATCC 33386 / NCTC 11300</strain>
    </source>
</reference>
<dbReference type="EMBL" id="CP001739">
    <property type="protein sequence ID" value="ACZ10916.1"/>
    <property type="molecule type" value="Genomic_DNA"/>
</dbReference>
<keyword evidence="3" id="KW-0411">Iron-sulfur</keyword>
<dbReference type="Pfam" id="PF13187">
    <property type="entry name" value="Fer4_9"/>
    <property type="match status" value="1"/>
</dbReference>
<reference evidence="6" key="1">
    <citation type="submission" date="2009-09" db="EMBL/GenBank/DDBJ databases">
        <title>The complete chromosome of Sebaldella termitidis ATCC 33386.</title>
        <authorList>
            <consortium name="US DOE Joint Genome Institute (JGI-PGF)"/>
            <person name="Lucas S."/>
            <person name="Copeland A."/>
            <person name="Lapidus A."/>
            <person name="Glavina del Rio T."/>
            <person name="Dalin E."/>
            <person name="Tice H."/>
            <person name="Bruce D."/>
            <person name="Goodwin L."/>
            <person name="Pitluck S."/>
            <person name="Kyrpides N."/>
            <person name="Mavromatis K."/>
            <person name="Ivanova N."/>
            <person name="Mikhailova N."/>
            <person name="Sims D."/>
            <person name="Meincke L."/>
            <person name="Brettin T."/>
            <person name="Detter J.C."/>
            <person name="Han C."/>
            <person name="Larimer F."/>
            <person name="Land M."/>
            <person name="Hauser L."/>
            <person name="Markowitz V."/>
            <person name="Cheng J.F."/>
            <person name="Hugenholtz P."/>
            <person name="Woyke T."/>
            <person name="Wu D."/>
            <person name="Eisen J.A."/>
        </authorList>
    </citation>
    <scope>NUCLEOTIDE SEQUENCE [LARGE SCALE GENOMIC DNA]</scope>
    <source>
        <strain evidence="6">ATCC 33386 / NCTC 11300</strain>
    </source>
</reference>
<proteinExistence type="predicted"/>
<dbReference type="InterPro" id="IPR017900">
    <property type="entry name" value="4Fe4S_Fe_S_CS"/>
</dbReference>
<keyword evidence="2" id="KW-0408">Iron</keyword>
<feature type="domain" description="4Fe-4S ferredoxin-type" evidence="4">
    <location>
        <begin position="5"/>
        <end position="33"/>
    </location>
</feature>
<evidence type="ECO:0000256" key="2">
    <source>
        <dbReference type="ARBA" id="ARBA00023004"/>
    </source>
</evidence>
<evidence type="ECO:0000259" key="4">
    <source>
        <dbReference type="PROSITE" id="PS51379"/>
    </source>
</evidence>
<name>D1AGG4_SEBTE</name>
<dbReference type="eggNOG" id="COG2768">
    <property type="taxonomic scope" value="Bacteria"/>
</dbReference>
<dbReference type="AlphaFoldDB" id="D1AGG4"/>
<accession>D1AGG4</accession>
<evidence type="ECO:0000313" key="5">
    <source>
        <dbReference type="EMBL" id="ACZ10916.1"/>
    </source>
</evidence>
<dbReference type="RefSeq" id="WP_012863491.1">
    <property type="nucleotide sequence ID" value="NC_013517.1"/>
</dbReference>
<protein>
    <submittedName>
        <fullName evidence="5">4Fe-4S ferredoxin iron-sulfur binding domain protein</fullName>
    </submittedName>
</protein>
<evidence type="ECO:0000313" key="6">
    <source>
        <dbReference type="Proteomes" id="UP000000845"/>
    </source>
</evidence>
<dbReference type="Gene3D" id="3.30.70.20">
    <property type="match status" value="1"/>
</dbReference>
<dbReference type="PROSITE" id="PS00198">
    <property type="entry name" value="4FE4S_FER_1"/>
    <property type="match status" value="1"/>
</dbReference>
<evidence type="ECO:0000256" key="3">
    <source>
        <dbReference type="ARBA" id="ARBA00023014"/>
    </source>
</evidence>
<dbReference type="GO" id="GO:0051536">
    <property type="term" value="F:iron-sulfur cluster binding"/>
    <property type="evidence" value="ECO:0007669"/>
    <property type="project" value="UniProtKB-KW"/>
</dbReference>
<organism evidence="5 6">
    <name type="scientific">Sebaldella termitidis (strain ATCC 33386 / NCTC 11300)</name>
    <dbReference type="NCBI Taxonomy" id="526218"/>
    <lineage>
        <taxon>Bacteria</taxon>
        <taxon>Fusobacteriati</taxon>
        <taxon>Fusobacteriota</taxon>
        <taxon>Fusobacteriia</taxon>
        <taxon>Fusobacteriales</taxon>
        <taxon>Leptotrichiaceae</taxon>
        <taxon>Sebaldella</taxon>
    </lineage>
</organism>
<dbReference type="InterPro" id="IPR017896">
    <property type="entry name" value="4Fe4S_Fe-S-bd"/>
</dbReference>
<dbReference type="KEGG" id="str:Sterm_4084"/>
<evidence type="ECO:0000256" key="1">
    <source>
        <dbReference type="ARBA" id="ARBA00022723"/>
    </source>
</evidence>
<dbReference type="HOGENOM" id="CLU_2540678_0_0_0"/>
<keyword evidence="6" id="KW-1185">Reference proteome</keyword>
<dbReference type="GO" id="GO:0046872">
    <property type="term" value="F:metal ion binding"/>
    <property type="evidence" value="ECO:0007669"/>
    <property type="project" value="UniProtKB-KW"/>
</dbReference>
<dbReference type="SUPFAM" id="SSF54862">
    <property type="entry name" value="4Fe-4S ferredoxins"/>
    <property type="match status" value="1"/>
</dbReference>
<dbReference type="Proteomes" id="UP000000845">
    <property type="component" value="Chromosome"/>
</dbReference>
<dbReference type="STRING" id="526218.Sterm_4084"/>
<dbReference type="PROSITE" id="PS51379">
    <property type="entry name" value="4FE4S_FER_2"/>
    <property type="match status" value="1"/>
</dbReference>